<name>A0A318S3P1_9DEIO</name>
<organism evidence="1 2">
    <name type="scientific">Deinococcus yavapaiensis KR-236</name>
    <dbReference type="NCBI Taxonomy" id="694435"/>
    <lineage>
        <taxon>Bacteria</taxon>
        <taxon>Thermotogati</taxon>
        <taxon>Deinococcota</taxon>
        <taxon>Deinococci</taxon>
        <taxon>Deinococcales</taxon>
        <taxon>Deinococcaceae</taxon>
        <taxon>Deinococcus</taxon>
    </lineage>
</organism>
<sequence length="55" mass="6370">MKGRTLPHRKHTKAKGRHDGVSTYITRLEILDFHPDSQETPEGLFEAFTYLRSTV</sequence>
<comment type="caution">
    <text evidence="1">The sequence shown here is derived from an EMBL/GenBank/DDBJ whole genome shotgun (WGS) entry which is preliminary data.</text>
</comment>
<evidence type="ECO:0000313" key="1">
    <source>
        <dbReference type="EMBL" id="PYE51067.1"/>
    </source>
</evidence>
<dbReference type="AlphaFoldDB" id="A0A318S3P1"/>
<protein>
    <submittedName>
        <fullName evidence="1">Uncharacterized protein</fullName>
    </submittedName>
</protein>
<proteinExistence type="predicted"/>
<dbReference type="Proteomes" id="UP000248326">
    <property type="component" value="Unassembled WGS sequence"/>
</dbReference>
<reference evidence="1 2" key="1">
    <citation type="submission" date="2018-06" db="EMBL/GenBank/DDBJ databases">
        <title>Genomic Encyclopedia of Type Strains, Phase IV (KMG-IV): sequencing the most valuable type-strain genomes for metagenomic binning, comparative biology and taxonomic classification.</title>
        <authorList>
            <person name="Goeker M."/>
        </authorList>
    </citation>
    <scope>NUCLEOTIDE SEQUENCE [LARGE SCALE GENOMIC DNA]</scope>
    <source>
        <strain evidence="1 2">DSM 18048</strain>
    </source>
</reference>
<keyword evidence="2" id="KW-1185">Reference proteome</keyword>
<accession>A0A318S3P1</accession>
<gene>
    <name evidence="1" type="ORF">DES52_116134</name>
</gene>
<evidence type="ECO:0000313" key="2">
    <source>
        <dbReference type="Proteomes" id="UP000248326"/>
    </source>
</evidence>
<dbReference type="EMBL" id="QJSX01000016">
    <property type="protein sequence ID" value="PYE51067.1"/>
    <property type="molecule type" value="Genomic_DNA"/>
</dbReference>